<protein>
    <submittedName>
        <fullName evidence="2">Uncharacterized protein</fullName>
    </submittedName>
</protein>
<reference evidence="2 3" key="1">
    <citation type="submission" date="2020-08" db="EMBL/GenBank/DDBJ databases">
        <title>Genomic Encyclopedia of Type Strains, Phase IV (KMG-IV): sequencing the most valuable type-strain genomes for metagenomic binning, comparative biology and taxonomic classification.</title>
        <authorList>
            <person name="Goeker M."/>
        </authorList>
    </citation>
    <scope>NUCLEOTIDE SEQUENCE [LARGE SCALE GENOMIC DNA]</scope>
    <source>
        <strain evidence="2 3">DSM 12252</strain>
    </source>
</reference>
<keyword evidence="1" id="KW-0472">Membrane</keyword>
<proteinExistence type="predicted"/>
<evidence type="ECO:0000313" key="2">
    <source>
        <dbReference type="EMBL" id="MBB5035426.1"/>
    </source>
</evidence>
<comment type="caution">
    <text evidence="2">The sequence shown here is derived from an EMBL/GenBank/DDBJ whole genome shotgun (WGS) entry which is preliminary data.</text>
</comment>
<evidence type="ECO:0000313" key="3">
    <source>
        <dbReference type="Proteomes" id="UP000590740"/>
    </source>
</evidence>
<keyword evidence="1" id="KW-1133">Transmembrane helix</keyword>
<sequence length="117" mass="13572">MTNAEIIASTLDGLLKHSNPPMKELIILFVFSSLASRGIETALLRQLWQLRPEWAVERSIPRHAWEKSRNFNWLRLLMCFDRQLHITPEMKRLATILGVLNYICILSLVLIFLAAML</sequence>
<dbReference type="RefSeq" id="WP_184344221.1">
    <property type="nucleotide sequence ID" value="NZ_JACHIG010000017.1"/>
</dbReference>
<dbReference type="AlphaFoldDB" id="A0A7W7YFU0"/>
<dbReference type="EMBL" id="JACHIG010000017">
    <property type="protein sequence ID" value="MBB5035426.1"/>
    <property type="molecule type" value="Genomic_DNA"/>
</dbReference>
<accession>A0A7W7YFU0</accession>
<evidence type="ECO:0000256" key="1">
    <source>
        <dbReference type="SAM" id="Phobius"/>
    </source>
</evidence>
<keyword evidence="3" id="KW-1185">Reference proteome</keyword>
<name>A0A7W7YFU0_9BACT</name>
<keyword evidence="1" id="KW-0812">Transmembrane</keyword>
<gene>
    <name evidence="2" type="ORF">HNQ65_005037</name>
</gene>
<dbReference type="Proteomes" id="UP000590740">
    <property type="component" value="Unassembled WGS sequence"/>
</dbReference>
<organism evidence="2 3">
    <name type="scientific">Prosthecobacter vanneervenii</name>
    <dbReference type="NCBI Taxonomy" id="48466"/>
    <lineage>
        <taxon>Bacteria</taxon>
        <taxon>Pseudomonadati</taxon>
        <taxon>Verrucomicrobiota</taxon>
        <taxon>Verrucomicrobiia</taxon>
        <taxon>Verrucomicrobiales</taxon>
        <taxon>Verrucomicrobiaceae</taxon>
        <taxon>Prosthecobacter</taxon>
    </lineage>
</organism>
<feature type="transmembrane region" description="Helical" evidence="1">
    <location>
        <begin position="93"/>
        <end position="116"/>
    </location>
</feature>